<dbReference type="Proteomes" id="UP001610444">
    <property type="component" value="Unassembled WGS sequence"/>
</dbReference>
<comment type="caution">
    <text evidence="3">The sequence shown here is derived from an EMBL/GenBank/DDBJ whole genome shotgun (WGS) entry which is preliminary data.</text>
</comment>
<dbReference type="SMART" id="SM00552">
    <property type="entry name" value="ADEAMc"/>
    <property type="match status" value="1"/>
</dbReference>
<gene>
    <name evidence="3" type="ORF">BJX68DRAFT_238312</name>
</gene>
<dbReference type="PANTHER" id="PTHR47803">
    <property type="entry name" value="TRNA-SPECIFIC ADENOSINE DEAMINASE 1"/>
    <property type="match status" value="1"/>
</dbReference>
<feature type="region of interest" description="Disordered" evidence="1">
    <location>
        <begin position="401"/>
        <end position="420"/>
    </location>
</feature>
<name>A0ABR4K8I9_9EURO</name>
<evidence type="ECO:0000313" key="3">
    <source>
        <dbReference type="EMBL" id="KAL2848619.1"/>
    </source>
</evidence>
<evidence type="ECO:0000313" key="4">
    <source>
        <dbReference type="Proteomes" id="UP001610444"/>
    </source>
</evidence>
<feature type="domain" description="A to I editase" evidence="2">
    <location>
        <begin position="65"/>
        <end position="305"/>
    </location>
</feature>
<dbReference type="EMBL" id="JBFXLR010000025">
    <property type="protein sequence ID" value="KAL2848619.1"/>
    <property type="molecule type" value="Genomic_DNA"/>
</dbReference>
<dbReference type="GeneID" id="98155495"/>
<keyword evidence="4" id="KW-1185">Reference proteome</keyword>
<dbReference type="PANTHER" id="PTHR47803:SF1">
    <property type="entry name" value="TRNA-SPECIFIC ADENOSINE DEAMINASE 1"/>
    <property type="match status" value="1"/>
</dbReference>
<dbReference type="InterPro" id="IPR002466">
    <property type="entry name" value="A_deamin"/>
</dbReference>
<feature type="region of interest" description="Disordered" evidence="1">
    <location>
        <begin position="187"/>
        <end position="215"/>
    </location>
</feature>
<dbReference type="InterPro" id="IPR042935">
    <property type="entry name" value="Tad1"/>
</dbReference>
<feature type="region of interest" description="Disordered" evidence="1">
    <location>
        <begin position="353"/>
        <end position="388"/>
    </location>
</feature>
<accession>A0ABR4K8I9</accession>
<organism evidence="3 4">
    <name type="scientific">Aspergillus pseudodeflectus</name>
    <dbReference type="NCBI Taxonomy" id="176178"/>
    <lineage>
        <taxon>Eukaryota</taxon>
        <taxon>Fungi</taxon>
        <taxon>Dikarya</taxon>
        <taxon>Ascomycota</taxon>
        <taxon>Pezizomycotina</taxon>
        <taxon>Eurotiomycetes</taxon>
        <taxon>Eurotiomycetidae</taxon>
        <taxon>Eurotiales</taxon>
        <taxon>Aspergillaceae</taxon>
        <taxon>Aspergillus</taxon>
        <taxon>Aspergillus subgen. Nidulantes</taxon>
    </lineage>
</organism>
<evidence type="ECO:0000259" key="2">
    <source>
        <dbReference type="PROSITE" id="PS50141"/>
    </source>
</evidence>
<protein>
    <submittedName>
        <fullName evidence="3">Adenosine deaminase/editase</fullName>
    </submittedName>
</protein>
<dbReference type="RefSeq" id="XP_070898303.1">
    <property type="nucleotide sequence ID" value="XM_071040331.1"/>
</dbReference>
<proteinExistence type="predicted"/>
<reference evidence="3 4" key="1">
    <citation type="submission" date="2024-07" db="EMBL/GenBank/DDBJ databases">
        <title>Section-level genome sequencing and comparative genomics of Aspergillus sections Usti and Cavernicolus.</title>
        <authorList>
            <consortium name="Lawrence Berkeley National Laboratory"/>
            <person name="Nybo J.L."/>
            <person name="Vesth T.C."/>
            <person name="Theobald S."/>
            <person name="Frisvad J.C."/>
            <person name="Larsen T.O."/>
            <person name="Kjaerboelling I."/>
            <person name="Rothschild-Mancinelli K."/>
            <person name="Lyhne E.K."/>
            <person name="Kogle M.E."/>
            <person name="Barry K."/>
            <person name="Clum A."/>
            <person name="Na H."/>
            <person name="Ledsgaard L."/>
            <person name="Lin J."/>
            <person name="Lipzen A."/>
            <person name="Kuo A."/>
            <person name="Riley R."/>
            <person name="Mondo S."/>
            <person name="LaButti K."/>
            <person name="Haridas S."/>
            <person name="Pangalinan J."/>
            <person name="Salamov A.A."/>
            <person name="Simmons B.A."/>
            <person name="Magnuson J.K."/>
            <person name="Chen J."/>
            <person name="Drula E."/>
            <person name="Henrissat B."/>
            <person name="Wiebenga A."/>
            <person name="Lubbers R.J."/>
            <person name="Gomes A.C."/>
            <person name="Macurrencykelacurrency M.R."/>
            <person name="Stajich J."/>
            <person name="Grigoriev I.V."/>
            <person name="Mortensen U.H."/>
            <person name="De vries R.P."/>
            <person name="Baker S.E."/>
            <person name="Andersen M.R."/>
        </authorList>
    </citation>
    <scope>NUCLEOTIDE SEQUENCE [LARGE SCALE GENOMIC DNA]</scope>
    <source>
        <strain evidence="3 4">CBS 756.74</strain>
    </source>
</reference>
<evidence type="ECO:0000256" key="1">
    <source>
        <dbReference type="SAM" id="MobiDB-lite"/>
    </source>
</evidence>
<feature type="compositionally biased region" description="Polar residues" evidence="1">
    <location>
        <begin position="198"/>
        <end position="211"/>
    </location>
</feature>
<sequence>MGDTGPETQSLPSRIATIVHSHFDGLPKRSKPVIRDDGTVEWVPMTGIVLVKGENTPSETLTCIAVATGAKCLSASRIPHCKGLVLHDCHAEILAMRAFNFWLMSECHSVLAQEGHSVEHTHRHTNDSTSPYIQRRPADISNANIKRGPEPPFEIQSDVRIYMYCTCAPCGDASMELCIAAQDDPTPWAIPAPETEPDNTPSDTNNESTRATPLLSGRGDFSKLGIVRRKPARADAESTKSKSCSDKIALRQVSSLLNYETSLLVAPTENAYIAALVLPEEEITRVGCARCFGEDGRMKGLKGRVWPIGNGNGAEIETGTGAEAVRGTESRYRYEFRPFQVLSIPTEQLKSQWPFRKPRASDPISEIESDDQSQPDSAATMKKTKPSNLSSIWVRAPTAPIPADAEGAPRTVIGDTGSKSLPSLRGSKTGLFENIINGVRQGNKLSAPGLRGASALSRAKSWSYCKEVLGSIFPSSTESAGPVDGDADGGRVIAGTGPPVLQTSTYREFKEADLTETIRARRSAIQSAREVLAGWVPNSGDEAWGLDVLVDTKKRKR</sequence>
<dbReference type="PROSITE" id="PS50141">
    <property type="entry name" value="A_DEAMIN_EDITASE"/>
    <property type="match status" value="1"/>
</dbReference>
<dbReference type="Pfam" id="PF02137">
    <property type="entry name" value="A_deamin"/>
    <property type="match status" value="1"/>
</dbReference>